<accession>A0A061QMG5</accession>
<dbReference type="InterPro" id="IPR037665">
    <property type="entry name" value="Nucleoporin_S59-like"/>
</dbReference>
<dbReference type="GO" id="GO:0017056">
    <property type="term" value="F:structural constituent of nuclear pore"/>
    <property type="evidence" value="ECO:0007669"/>
    <property type="project" value="InterPro"/>
</dbReference>
<dbReference type="GO" id="GO:0034398">
    <property type="term" value="P:telomere tethering at nuclear periphery"/>
    <property type="evidence" value="ECO:0007669"/>
    <property type="project" value="TreeGrafter"/>
</dbReference>
<proteinExistence type="inferred from homology"/>
<evidence type="ECO:0000256" key="2">
    <source>
        <dbReference type="ARBA" id="ARBA00008926"/>
    </source>
</evidence>
<dbReference type="GO" id="GO:0044614">
    <property type="term" value="C:nuclear pore cytoplasmic filaments"/>
    <property type="evidence" value="ECO:0007669"/>
    <property type="project" value="TreeGrafter"/>
</dbReference>
<sequence length="409" mass="42873">MHPRRPSTALQRAKESAAASPGKTLCGSVSSPASSIFTPRDNPRRLFIRDIPATSGAQQEGAWAPPMAGGGDRAGSEPGQSPQTPAQGFQAGAQGAAGTANGKSRPWPADADAGQGPSSKSPEQGLGEGQPQLPKLTRADYYINPTLEDLSERARADPSALASVKGLTVGRHGFGHVRWPGPVDLRGLDLDALVHIRSKVLEVYPDETEKPPEGTGLNQPATVSLLKVFKIDKSTGKPSTDPAAVKKFRKRLVEHSAEQDSKFVSYDPETGEWVFEVTHFSRYGLDDDSDEDDEDDGPAADDPDDDEFLGLAKRRAQRAAAAEGAAEDSDEAADSDEHMSGIDGGSGGTSPNRLAAVPSGRQPTGPDGSPGDLSADDSISLELVQAPHGAAGERASRALPARPSSARRR</sequence>
<dbReference type="PANTHER" id="PTHR23198:SF6">
    <property type="entry name" value="NUCLEAR PORE COMPLEX PROTEIN NUP98-NUP96"/>
    <property type="match status" value="1"/>
</dbReference>
<dbReference type="SUPFAM" id="SSF82215">
    <property type="entry name" value="C-terminal autoproteolytic domain of nucleoporin nup98"/>
    <property type="match status" value="1"/>
</dbReference>
<name>A0A061QMG5_9CHLO</name>
<dbReference type="GO" id="GO:0006405">
    <property type="term" value="P:RNA export from nucleus"/>
    <property type="evidence" value="ECO:0007669"/>
    <property type="project" value="TreeGrafter"/>
</dbReference>
<evidence type="ECO:0000256" key="8">
    <source>
        <dbReference type="ARBA" id="ARBA00023242"/>
    </source>
</evidence>
<evidence type="ECO:0000256" key="3">
    <source>
        <dbReference type="ARBA" id="ARBA00022448"/>
    </source>
</evidence>
<keyword evidence="8" id="KW-0539">Nucleus</keyword>
<reference evidence="12" key="1">
    <citation type="submission" date="2014-05" db="EMBL/GenBank/DDBJ databases">
        <title>The transcriptome of the halophilic microalga Tetraselmis sp. GSL018 isolated from the Great Salt Lake, Utah.</title>
        <authorList>
            <person name="Jinkerson R.E."/>
            <person name="D'Adamo S."/>
            <person name="Posewitz M.C."/>
        </authorList>
    </citation>
    <scope>NUCLEOTIDE SEQUENCE</scope>
    <source>
        <strain evidence="12">GSL018</strain>
    </source>
</reference>
<dbReference type="GO" id="GO:0051028">
    <property type="term" value="P:mRNA transport"/>
    <property type="evidence" value="ECO:0007669"/>
    <property type="project" value="UniProtKB-KW"/>
</dbReference>
<feature type="compositionally biased region" description="Acidic residues" evidence="10">
    <location>
        <begin position="286"/>
        <end position="308"/>
    </location>
</feature>
<dbReference type="InterPro" id="IPR036903">
    <property type="entry name" value="Nup98_auto-Pept-S59_dom_sf"/>
</dbReference>
<feature type="region of interest" description="Disordered" evidence="10">
    <location>
        <begin position="1"/>
        <end position="140"/>
    </location>
</feature>
<feature type="domain" description="Peptidase S59" evidence="11">
    <location>
        <begin position="138"/>
        <end position="280"/>
    </location>
</feature>
<feature type="compositionally biased region" description="Acidic residues" evidence="10">
    <location>
        <begin position="325"/>
        <end position="334"/>
    </location>
</feature>
<keyword evidence="7" id="KW-0906">Nuclear pore complex</keyword>
<evidence type="ECO:0000256" key="6">
    <source>
        <dbReference type="ARBA" id="ARBA00023010"/>
    </source>
</evidence>
<dbReference type="GO" id="GO:0006606">
    <property type="term" value="P:protein import into nucleus"/>
    <property type="evidence" value="ECO:0007669"/>
    <property type="project" value="TreeGrafter"/>
</dbReference>
<comment type="similarity">
    <text evidence="2">Belongs to the nucleoporin GLFG family.</text>
</comment>
<protein>
    <submittedName>
        <fullName evidence="12">Nuclear pore complex protein Nup98-Nup96</fullName>
    </submittedName>
</protein>
<dbReference type="PROSITE" id="PS51434">
    <property type="entry name" value="NUP_C"/>
    <property type="match status" value="1"/>
</dbReference>
<dbReference type="Gene3D" id="3.30.1610.10">
    <property type="entry name" value="Peptidase S59, nucleoporin"/>
    <property type="match status" value="1"/>
</dbReference>
<evidence type="ECO:0000256" key="4">
    <source>
        <dbReference type="ARBA" id="ARBA00022816"/>
    </source>
</evidence>
<feature type="compositionally biased region" description="Low complexity" evidence="10">
    <location>
        <begin position="82"/>
        <end position="100"/>
    </location>
</feature>
<dbReference type="InterPro" id="IPR007230">
    <property type="entry name" value="Nup98_auto-Pept-S59_dom"/>
</dbReference>
<feature type="compositionally biased region" description="Polar residues" evidence="10">
    <location>
        <begin position="27"/>
        <end position="37"/>
    </location>
</feature>
<keyword evidence="3" id="KW-0813">Transport</keyword>
<evidence type="ECO:0000259" key="11">
    <source>
        <dbReference type="PROSITE" id="PS51434"/>
    </source>
</evidence>
<evidence type="ECO:0000256" key="5">
    <source>
        <dbReference type="ARBA" id="ARBA00022927"/>
    </source>
</evidence>
<keyword evidence="5" id="KW-0653">Protein transport</keyword>
<evidence type="ECO:0000313" key="12">
    <source>
        <dbReference type="EMBL" id="JAC60928.1"/>
    </source>
</evidence>
<dbReference type="PANTHER" id="PTHR23198">
    <property type="entry name" value="NUCLEOPORIN"/>
    <property type="match status" value="1"/>
</dbReference>
<dbReference type="EMBL" id="GBEZ01026264">
    <property type="protein sequence ID" value="JAC60928.1"/>
    <property type="molecule type" value="Transcribed_RNA"/>
</dbReference>
<evidence type="ECO:0000256" key="1">
    <source>
        <dbReference type="ARBA" id="ARBA00004567"/>
    </source>
</evidence>
<dbReference type="AlphaFoldDB" id="A0A061QMG5"/>
<dbReference type="GO" id="GO:0008139">
    <property type="term" value="F:nuclear localization sequence binding"/>
    <property type="evidence" value="ECO:0007669"/>
    <property type="project" value="TreeGrafter"/>
</dbReference>
<comment type="subunit">
    <text evidence="9">Part of the nuclear pore complex (NPC). The NPC has an eight-fold symmetrical structure comprising a central transport channel and two rings, the cytoplasmic and nuclear rings, to which eight filaments are attached. The cytoplasmic filaments have loose ends, while the nuclear filaments are joined in a distal ring, forming a nuclear basket. NPCs are highly dynamic in configuration and composition, and can be devided in 3 subcomplexes, the NUP62 subcomplex, the NUP107-160 subcomplex and the NUP93 subcomplex, containing approximately 30 different nucleoporin proteins.</text>
</comment>
<keyword evidence="6" id="KW-0811">Translocation</keyword>
<dbReference type="GO" id="GO:0000973">
    <property type="term" value="P:post-transcriptional tethering of RNA polymerase II gene DNA at nuclear periphery"/>
    <property type="evidence" value="ECO:0007669"/>
    <property type="project" value="TreeGrafter"/>
</dbReference>
<dbReference type="Pfam" id="PF04096">
    <property type="entry name" value="Nucleoporin2"/>
    <property type="match status" value="1"/>
</dbReference>
<keyword evidence="4" id="KW-0509">mRNA transport</keyword>
<organism evidence="12">
    <name type="scientific">Tetraselmis sp. GSL018</name>
    <dbReference type="NCBI Taxonomy" id="582737"/>
    <lineage>
        <taxon>Eukaryota</taxon>
        <taxon>Viridiplantae</taxon>
        <taxon>Chlorophyta</taxon>
        <taxon>core chlorophytes</taxon>
        <taxon>Chlorodendrophyceae</taxon>
        <taxon>Chlorodendrales</taxon>
        <taxon>Chlorodendraceae</taxon>
        <taxon>Tetraselmis</taxon>
    </lineage>
</organism>
<dbReference type="GO" id="GO:0003723">
    <property type="term" value="F:RNA binding"/>
    <property type="evidence" value="ECO:0007669"/>
    <property type="project" value="TreeGrafter"/>
</dbReference>
<evidence type="ECO:0000256" key="9">
    <source>
        <dbReference type="ARBA" id="ARBA00065263"/>
    </source>
</evidence>
<feature type="region of interest" description="Disordered" evidence="10">
    <location>
        <begin position="283"/>
        <end position="409"/>
    </location>
</feature>
<dbReference type="FunFam" id="3.30.1610.10:FF:000002">
    <property type="entry name" value="nuclear pore complex protein NUP98A"/>
    <property type="match status" value="1"/>
</dbReference>
<comment type="subcellular location">
    <subcellularLocation>
        <location evidence="1">Nucleus</location>
        <location evidence="1">Nuclear pore complex</location>
    </subcellularLocation>
</comment>
<evidence type="ECO:0000256" key="10">
    <source>
        <dbReference type="SAM" id="MobiDB-lite"/>
    </source>
</evidence>
<feature type="compositionally biased region" description="Low complexity" evidence="10">
    <location>
        <begin position="397"/>
        <end position="409"/>
    </location>
</feature>
<gene>
    <name evidence="12" type="primary">ADAR2</name>
    <name evidence="12" type="ORF">TSPGSL018_27617</name>
</gene>
<evidence type="ECO:0000256" key="7">
    <source>
        <dbReference type="ARBA" id="ARBA00023132"/>
    </source>
</evidence>